<gene>
    <name evidence="1" type="ORF">CLV62_104107</name>
</gene>
<dbReference type="RefSeq" id="WP_110309802.1">
    <property type="nucleotide sequence ID" value="NZ_QICL01000004.1"/>
</dbReference>
<reference evidence="1 2" key="1">
    <citation type="submission" date="2018-03" db="EMBL/GenBank/DDBJ databases">
        <title>Genomic Encyclopedia of Archaeal and Bacterial Type Strains, Phase II (KMG-II): from individual species to whole genera.</title>
        <authorList>
            <person name="Goeker M."/>
        </authorList>
    </citation>
    <scope>NUCLEOTIDE SEQUENCE [LARGE SCALE GENOMIC DNA]</scope>
    <source>
        <strain evidence="1 2">DSM 100214</strain>
    </source>
</reference>
<keyword evidence="2" id="KW-1185">Reference proteome</keyword>
<dbReference type="OrthoDB" id="1002234at2"/>
<evidence type="ECO:0000313" key="2">
    <source>
        <dbReference type="Proteomes" id="UP000247973"/>
    </source>
</evidence>
<protein>
    <recommendedName>
        <fullName evidence="3">Copper chaperone CopZ</fullName>
    </recommendedName>
</protein>
<evidence type="ECO:0000313" key="1">
    <source>
        <dbReference type="EMBL" id="PXV66846.1"/>
    </source>
</evidence>
<proteinExistence type="predicted"/>
<organism evidence="1 2">
    <name type="scientific">Dysgonomonas alginatilytica</name>
    <dbReference type="NCBI Taxonomy" id="1605892"/>
    <lineage>
        <taxon>Bacteria</taxon>
        <taxon>Pseudomonadati</taxon>
        <taxon>Bacteroidota</taxon>
        <taxon>Bacteroidia</taxon>
        <taxon>Bacteroidales</taxon>
        <taxon>Dysgonomonadaceae</taxon>
        <taxon>Dysgonomonas</taxon>
    </lineage>
</organism>
<dbReference type="Proteomes" id="UP000247973">
    <property type="component" value="Unassembled WGS sequence"/>
</dbReference>
<comment type="caution">
    <text evidence="1">The sequence shown here is derived from an EMBL/GenBank/DDBJ whole genome shotgun (WGS) entry which is preliminary data.</text>
</comment>
<name>A0A2V3PRM4_9BACT</name>
<dbReference type="AlphaFoldDB" id="A0A2V3PRM4"/>
<evidence type="ECO:0008006" key="3">
    <source>
        <dbReference type="Google" id="ProtNLM"/>
    </source>
</evidence>
<sequence length="69" mass="7770">MKTEDFNKAVQILTTNNQIKVSFNTPITDNYSSVYKILIHESNAAVINELIKNGYSLSMCPKGLSVKKY</sequence>
<dbReference type="EMBL" id="QICL01000004">
    <property type="protein sequence ID" value="PXV66846.1"/>
    <property type="molecule type" value="Genomic_DNA"/>
</dbReference>
<accession>A0A2V3PRM4</accession>